<keyword evidence="3" id="KW-1185">Reference proteome</keyword>
<proteinExistence type="predicted"/>
<accession>A0A4Q5IZV6</accession>
<name>A0A4Q5IZV6_9ACTN</name>
<protein>
    <submittedName>
        <fullName evidence="2">Uncharacterized protein</fullName>
    </submittedName>
</protein>
<feature type="region of interest" description="Disordered" evidence="1">
    <location>
        <begin position="27"/>
        <end position="76"/>
    </location>
</feature>
<evidence type="ECO:0000313" key="3">
    <source>
        <dbReference type="Proteomes" id="UP000291189"/>
    </source>
</evidence>
<dbReference type="RefSeq" id="WP_129987828.1">
    <property type="nucleotide sequence ID" value="NZ_SDPU01000023.1"/>
</dbReference>
<gene>
    <name evidence="2" type="ORF">ETU37_13380</name>
</gene>
<reference evidence="2 3" key="1">
    <citation type="submission" date="2019-01" db="EMBL/GenBank/DDBJ databases">
        <title>Nocardioides guangzhouensis sp. nov., an actinobacterium isolated from soil.</title>
        <authorList>
            <person name="Fu Y."/>
            <person name="Cai Y."/>
            <person name="Lin Z."/>
            <person name="Chen P."/>
        </authorList>
    </citation>
    <scope>NUCLEOTIDE SEQUENCE [LARGE SCALE GENOMIC DNA]</scope>
    <source>
        <strain evidence="2 3">NBRC 105384</strain>
    </source>
</reference>
<organism evidence="2 3">
    <name type="scientific">Nocardioides iriomotensis</name>
    <dbReference type="NCBI Taxonomy" id="715784"/>
    <lineage>
        <taxon>Bacteria</taxon>
        <taxon>Bacillati</taxon>
        <taxon>Actinomycetota</taxon>
        <taxon>Actinomycetes</taxon>
        <taxon>Propionibacteriales</taxon>
        <taxon>Nocardioidaceae</taxon>
        <taxon>Nocardioides</taxon>
    </lineage>
</organism>
<dbReference type="AlphaFoldDB" id="A0A4Q5IZV6"/>
<feature type="compositionally biased region" description="Basic and acidic residues" evidence="1">
    <location>
        <begin position="67"/>
        <end position="76"/>
    </location>
</feature>
<comment type="caution">
    <text evidence="2">The sequence shown here is derived from an EMBL/GenBank/DDBJ whole genome shotgun (WGS) entry which is preliminary data.</text>
</comment>
<evidence type="ECO:0000313" key="2">
    <source>
        <dbReference type="EMBL" id="RYU11553.1"/>
    </source>
</evidence>
<feature type="compositionally biased region" description="Basic and acidic residues" evidence="1">
    <location>
        <begin position="42"/>
        <end position="57"/>
    </location>
</feature>
<sequence>MTGLLIVLVLVLAVGAVIGLVLALRTGGDKPRYEPLGAPPEPHTDPLIRTESRHRDTPAGADLDVPGGRDHGDREG</sequence>
<evidence type="ECO:0000256" key="1">
    <source>
        <dbReference type="SAM" id="MobiDB-lite"/>
    </source>
</evidence>
<dbReference type="Proteomes" id="UP000291189">
    <property type="component" value="Unassembled WGS sequence"/>
</dbReference>
<dbReference type="EMBL" id="SDPU01000023">
    <property type="protein sequence ID" value="RYU11553.1"/>
    <property type="molecule type" value="Genomic_DNA"/>
</dbReference>